<keyword evidence="4" id="KW-0540">Nuclease</keyword>
<dbReference type="Pfam" id="PF01223">
    <property type="entry name" value="Endonuclease_NS"/>
    <property type="match status" value="1"/>
</dbReference>
<keyword evidence="4" id="KW-0255">Endonuclease</keyword>
<dbReference type="AlphaFoldDB" id="A0A9X9A4J2"/>
<dbReference type="Gene3D" id="3.40.570.10">
    <property type="entry name" value="Extracellular Endonuclease, subunit A"/>
    <property type="match status" value="1"/>
</dbReference>
<proteinExistence type="predicted"/>
<dbReference type="InterPro" id="IPR040255">
    <property type="entry name" value="Non-specific_endonuclease"/>
</dbReference>
<name>A0A9X9A4J2_BACCE</name>
<keyword evidence="4" id="KW-0378">Hydrolase</keyword>
<feature type="active site" description="Proton acceptor" evidence="1">
    <location>
        <position position="43"/>
    </location>
</feature>
<dbReference type="EMBL" id="SZOH01002879">
    <property type="protein sequence ID" value="TKI92816.1"/>
    <property type="molecule type" value="Genomic_DNA"/>
</dbReference>
<dbReference type="SUPFAM" id="SSF54060">
    <property type="entry name" value="His-Me finger endonucleases"/>
    <property type="match status" value="1"/>
</dbReference>
<dbReference type="PANTHER" id="PTHR13966">
    <property type="entry name" value="ENDONUCLEASE RELATED"/>
    <property type="match status" value="1"/>
</dbReference>
<protein>
    <submittedName>
        <fullName evidence="4">DNA/RNA non-specific endonuclease</fullName>
    </submittedName>
</protein>
<comment type="caution">
    <text evidence="4">The sequence shown here is derived from an EMBL/GenBank/DDBJ whole genome shotgun (WGS) entry which is preliminary data.</text>
</comment>
<dbReference type="InterPro" id="IPR044925">
    <property type="entry name" value="His-Me_finger_sf"/>
</dbReference>
<dbReference type="GO" id="GO:0004519">
    <property type="term" value="F:endonuclease activity"/>
    <property type="evidence" value="ECO:0007669"/>
    <property type="project" value="UniProtKB-KW"/>
</dbReference>
<evidence type="ECO:0000313" key="4">
    <source>
        <dbReference type="EMBL" id="TKI92816.1"/>
    </source>
</evidence>
<dbReference type="PANTHER" id="PTHR13966:SF5">
    <property type="entry name" value="ENDONUCLEASE G, MITOCHONDRIAL"/>
    <property type="match status" value="1"/>
</dbReference>
<feature type="non-terminal residue" evidence="4">
    <location>
        <position position="109"/>
    </location>
</feature>
<dbReference type="GO" id="GO:0016787">
    <property type="term" value="F:hydrolase activity"/>
    <property type="evidence" value="ECO:0007669"/>
    <property type="project" value="InterPro"/>
</dbReference>
<dbReference type="GO" id="GO:0003676">
    <property type="term" value="F:nucleic acid binding"/>
    <property type="evidence" value="ECO:0007669"/>
    <property type="project" value="InterPro"/>
</dbReference>
<feature type="non-terminal residue" evidence="4">
    <location>
        <position position="1"/>
    </location>
</feature>
<evidence type="ECO:0000313" key="5">
    <source>
        <dbReference type="Proteomes" id="UP000308444"/>
    </source>
</evidence>
<evidence type="ECO:0000259" key="3">
    <source>
        <dbReference type="SMART" id="SM00477"/>
    </source>
</evidence>
<dbReference type="InterPro" id="IPR020821">
    <property type="entry name" value="ENPP1-3/EXOG-like_nuc-like"/>
</dbReference>
<dbReference type="Proteomes" id="UP000308444">
    <property type="component" value="Unassembled WGS sequence"/>
</dbReference>
<gene>
    <name evidence="4" type="ORF">FC695_30925</name>
</gene>
<dbReference type="InterPro" id="IPR044929">
    <property type="entry name" value="DNA/RNA_non-sp_Endonuclease_sf"/>
</dbReference>
<accession>A0A9X9A4J2</accession>
<feature type="domain" description="ENPP1-3/EXOG-like endonuclease/phosphodiesterase" evidence="3">
    <location>
        <begin position="1"/>
        <end position="109"/>
    </location>
</feature>
<reference evidence="4 5" key="1">
    <citation type="journal article" date="2019" name="Environ. Microbiol.">
        <title>An active ?-lactamase is a part of an orchestrated cell wall stress resistance network of Bacillus subtilis and related rhizosphere species.</title>
        <authorList>
            <person name="Bucher T."/>
            <person name="Keren-Paz A."/>
            <person name="Hausser J."/>
            <person name="Olender T."/>
            <person name="Cytryn E."/>
            <person name="Kolodkin-Gal I."/>
        </authorList>
    </citation>
    <scope>NUCLEOTIDE SEQUENCE [LARGE SCALE GENOMIC DNA]</scope>
    <source>
        <strain evidence="4 5">I32</strain>
    </source>
</reference>
<sequence length="109" mass="12795">VNIDGDNLKNADREDDWNFDPRIDKKYQCGDELYIDNDLDRGHLVRRRDPVWGNSAEEANKDTFYFTNASPQHKKLNQETWLGLEDYILKNAKNFNLKVTVFTGPVFRS</sequence>
<feature type="binding site" evidence="2">
    <location>
        <position position="77"/>
    </location>
    <ligand>
        <name>Mg(2+)</name>
        <dbReference type="ChEBI" id="CHEBI:18420"/>
        <note>catalytic</note>
    </ligand>
</feature>
<evidence type="ECO:0000256" key="1">
    <source>
        <dbReference type="PIRSR" id="PIRSR640255-1"/>
    </source>
</evidence>
<evidence type="ECO:0000256" key="2">
    <source>
        <dbReference type="PIRSR" id="PIRSR640255-2"/>
    </source>
</evidence>
<keyword evidence="2" id="KW-0479">Metal-binding</keyword>
<dbReference type="InterPro" id="IPR001604">
    <property type="entry name" value="Endo_G_ENPP1-like_dom"/>
</dbReference>
<organism evidence="4 5">
    <name type="scientific">Bacillus cereus</name>
    <dbReference type="NCBI Taxonomy" id="1396"/>
    <lineage>
        <taxon>Bacteria</taxon>
        <taxon>Bacillati</taxon>
        <taxon>Bacillota</taxon>
        <taxon>Bacilli</taxon>
        <taxon>Bacillales</taxon>
        <taxon>Bacillaceae</taxon>
        <taxon>Bacillus</taxon>
        <taxon>Bacillus cereus group</taxon>
    </lineage>
</organism>
<dbReference type="SMART" id="SM00477">
    <property type="entry name" value="NUC"/>
    <property type="match status" value="1"/>
</dbReference>
<dbReference type="GO" id="GO:0046872">
    <property type="term" value="F:metal ion binding"/>
    <property type="evidence" value="ECO:0007669"/>
    <property type="project" value="UniProtKB-KW"/>
</dbReference>